<evidence type="ECO:0000313" key="1">
    <source>
        <dbReference type="EMBL" id="EXB29470.1"/>
    </source>
</evidence>
<dbReference type="AlphaFoldDB" id="W9QDU3"/>
<dbReference type="Proteomes" id="UP000030645">
    <property type="component" value="Unassembled WGS sequence"/>
</dbReference>
<dbReference type="EMBL" id="KE343439">
    <property type="protein sequence ID" value="EXB29470.1"/>
    <property type="molecule type" value="Genomic_DNA"/>
</dbReference>
<reference evidence="2" key="1">
    <citation type="submission" date="2013-01" db="EMBL/GenBank/DDBJ databases">
        <title>Draft Genome Sequence of a Mulberry Tree, Morus notabilis C.K. Schneid.</title>
        <authorList>
            <person name="He N."/>
            <person name="Zhao S."/>
        </authorList>
    </citation>
    <scope>NUCLEOTIDE SEQUENCE</scope>
</reference>
<sequence length="89" mass="9805">MTIALNIYAATRELLPTLLASSVKVSGSWKGLIESPPNENFNFARDVSPPPTVFNVPQRSPSPLHNSSALYIYLLTQNATPTDHFAPFY</sequence>
<name>W9QDU3_9ROSA</name>
<evidence type="ECO:0000313" key="2">
    <source>
        <dbReference type="Proteomes" id="UP000030645"/>
    </source>
</evidence>
<gene>
    <name evidence="1" type="ORF">L484_022142</name>
</gene>
<protein>
    <submittedName>
        <fullName evidence="1">Uncharacterized protein</fullName>
    </submittedName>
</protein>
<organism evidence="1 2">
    <name type="scientific">Morus notabilis</name>
    <dbReference type="NCBI Taxonomy" id="981085"/>
    <lineage>
        <taxon>Eukaryota</taxon>
        <taxon>Viridiplantae</taxon>
        <taxon>Streptophyta</taxon>
        <taxon>Embryophyta</taxon>
        <taxon>Tracheophyta</taxon>
        <taxon>Spermatophyta</taxon>
        <taxon>Magnoliopsida</taxon>
        <taxon>eudicotyledons</taxon>
        <taxon>Gunneridae</taxon>
        <taxon>Pentapetalae</taxon>
        <taxon>rosids</taxon>
        <taxon>fabids</taxon>
        <taxon>Rosales</taxon>
        <taxon>Moraceae</taxon>
        <taxon>Moreae</taxon>
        <taxon>Morus</taxon>
    </lineage>
</organism>
<keyword evidence="2" id="KW-1185">Reference proteome</keyword>
<accession>W9QDU3</accession>
<proteinExistence type="predicted"/>